<dbReference type="InterPro" id="IPR011146">
    <property type="entry name" value="HIT-like"/>
</dbReference>
<protein>
    <recommendedName>
        <fullName evidence="10">Nitrilase and fragile histidine triad fusion protein NitFhit</fullName>
        <ecNumber evidence="3">3.6.1.29</ecNumber>
    </recommendedName>
</protein>
<dbReference type="InterPro" id="IPR001110">
    <property type="entry name" value="UPF0012_CS"/>
</dbReference>
<dbReference type="Pfam" id="PF01230">
    <property type="entry name" value="HIT"/>
    <property type="match status" value="1"/>
</dbReference>
<evidence type="ECO:0000256" key="12">
    <source>
        <dbReference type="PIRSR" id="PIRSR639383-2"/>
    </source>
</evidence>
<dbReference type="PROSITE" id="PS01227">
    <property type="entry name" value="UPF0012"/>
    <property type="match status" value="1"/>
</dbReference>
<feature type="binding site" evidence="12">
    <location>
        <begin position="433"/>
        <end position="436"/>
    </location>
    <ligand>
        <name>substrate</name>
    </ligand>
</feature>
<dbReference type="PROSITE" id="PS50263">
    <property type="entry name" value="CN_HYDROLASE"/>
    <property type="match status" value="1"/>
</dbReference>
<keyword evidence="6" id="KW-0511">Multifunctional enzyme</keyword>
<feature type="domain" description="CN hydrolase" evidence="15">
    <location>
        <begin position="40"/>
        <end position="292"/>
    </location>
</feature>
<evidence type="ECO:0000313" key="17">
    <source>
        <dbReference type="Proteomes" id="UP000515146"/>
    </source>
</evidence>
<evidence type="ECO:0000256" key="2">
    <source>
        <dbReference type="ARBA" id="ARBA00011881"/>
    </source>
</evidence>
<dbReference type="Proteomes" id="UP000515146">
    <property type="component" value="Unplaced"/>
</dbReference>
<dbReference type="PANTHER" id="PTHR23088">
    <property type="entry name" value="NITRILASE-RELATED"/>
    <property type="match status" value="1"/>
</dbReference>
<evidence type="ECO:0000256" key="8">
    <source>
        <dbReference type="ARBA" id="ARBA00057461"/>
    </source>
</evidence>
<dbReference type="OrthoDB" id="680339at2759"/>
<dbReference type="CDD" id="cd01275">
    <property type="entry name" value="FHIT"/>
    <property type="match status" value="1"/>
</dbReference>
<dbReference type="InterPro" id="IPR039383">
    <property type="entry name" value="FHIT"/>
</dbReference>
<dbReference type="SUPFAM" id="SSF54197">
    <property type="entry name" value="HIT-like"/>
    <property type="match status" value="1"/>
</dbReference>
<dbReference type="InterPro" id="IPR045254">
    <property type="entry name" value="Nit1/2_C-N_Hydrolase"/>
</dbReference>
<proteinExistence type="inferred from homology"/>
<dbReference type="InterPro" id="IPR036526">
    <property type="entry name" value="C-N_Hydrolase_sf"/>
</dbReference>
<dbReference type="PROSITE" id="PS00892">
    <property type="entry name" value="HIT_1"/>
    <property type="match status" value="1"/>
</dbReference>
<evidence type="ECO:0000256" key="9">
    <source>
        <dbReference type="ARBA" id="ARBA00061127"/>
    </source>
</evidence>
<dbReference type="SUPFAM" id="SSF56317">
    <property type="entry name" value="Carbon-nitrogen hydrolase"/>
    <property type="match status" value="1"/>
</dbReference>
<dbReference type="FunFam" id="3.30.428.10:FF:000011">
    <property type="entry name" value="Fragile histidine triad"/>
    <property type="match status" value="1"/>
</dbReference>
<dbReference type="Gene3D" id="3.30.428.10">
    <property type="entry name" value="HIT-like"/>
    <property type="match status" value="1"/>
</dbReference>
<evidence type="ECO:0000256" key="6">
    <source>
        <dbReference type="ARBA" id="ARBA00023268"/>
    </source>
</evidence>
<evidence type="ECO:0000256" key="5">
    <source>
        <dbReference type="ARBA" id="ARBA00022801"/>
    </source>
</evidence>
<evidence type="ECO:0000256" key="13">
    <source>
        <dbReference type="PIRSR" id="PIRSR639383-3"/>
    </source>
</evidence>
<dbReference type="CTD" id="38029"/>
<dbReference type="EC" id="3.6.1.29" evidence="3"/>
<dbReference type="GO" id="GO:0047710">
    <property type="term" value="F:bis(5'-adenosyl)-triphosphatase activity"/>
    <property type="evidence" value="ECO:0007669"/>
    <property type="project" value="UniProtKB-EC"/>
</dbReference>
<dbReference type="Pfam" id="PF00795">
    <property type="entry name" value="CN_hydrolase"/>
    <property type="match status" value="1"/>
</dbReference>
<keyword evidence="5" id="KW-0378">Hydrolase</keyword>
<dbReference type="PANTHER" id="PTHR23088:SF27">
    <property type="entry name" value="DEAMINATED GLUTATHIONE AMIDASE"/>
    <property type="match status" value="1"/>
</dbReference>
<dbReference type="GO" id="GO:0016811">
    <property type="term" value="F:hydrolase activity, acting on carbon-nitrogen (but not peptide) bonds, in linear amides"/>
    <property type="evidence" value="ECO:0007669"/>
    <property type="project" value="InterPro"/>
</dbReference>
<gene>
    <name evidence="18" type="primary">LOC113792922</name>
</gene>
<evidence type="ECO:0000256" key="4">
    <source>
        <dbReference type="ARBA" id="ARBA00022741"/>
    </source>
</evidence>
<comment type="catalytic activity">
    <reaction evidence="7">
        <text>P(1),P(3)-bis(5'-adenosyl) triphosphate + H2O = AMP + ADP + 2 H(+)</text>
        <dbReference type="Rhea" id="RHEA:13893"/>
        <dbReference type="ChEBI" id="CHEBI:15377"/>
        <dbReference type="ChEBI" id="CHEBI:15378"/>
        <dbReference type="ChEBI" id="CHEBI:58529"/>
        <dbReference type="ChEBI" id="CHEBI:456215"/>
        <dbReference type="ChEBI" id="CHEBI:456216"/>
        <dbReference type="EC" id="3.6.1.29"/>
    </reaction>
</comment>
<dbReference type="InterPro" id="IPR036265">
    <property type="entry name" value="HIT-like_sf"/>
</dbReference>
<name>A0A6P6Y0Q9_DERPT</name>
<evidence type="ECO:0000256" key="11">
    <source>
        <dbReference type="PIRSR" id="PIRSR639383-1"/>
    </source>
</evidence>
<keyword evidence="4" id="KW-0547">Nucleotide-binding</keyword>
<dbReference type="CDD" id="cd07572">
    <property type="entry name" value="nit"/>
    <property type="match status" value="1"/>
</dbReference>
<dbReference type="InterPro" id="IPR019808">
    <property type="entry name" value="Histidine_triad_CS"/>
</dbReference>
<evidence type="ECO:0000256" key="14">
    <source>
        <dbReference type="PROSITE-ProRule" id="PRU00464"/>
    </source>
</evidence>
<evidence type="ECO:0000259" key="16">
    <source>
        <dbReference type="PROSITE" id="PS51084"/>
    </source>
</evidence>
<feature type="active site" description="Tele-AMP-histidine intermediate" evidence="11">
    <location>
        <position position="440"/>
    </location>
</feature>
<dbReference type="KEGG" id="dpte:113792922"/>
<evidence type="ECO:0000256" key="3">
    <source>
        <dbReference type="ARBA" id="ARBA00012377"/>
    </source>
</evidence>
<dbReference type="FunCoup" id="A0A6P6Y0Q9">
    <property type="interactions" value="559"/>
</dbReference>
<feature type="binding site" evidence="12">
    <location>
        <position position="427"/>
    </location>
    <ligand>
        <name>substrate</name>
    </ligand>
</feature>
<feature type="domain" description="HIT" evidence="16">
    <location>
        <begin position="344"/>
        <end position="453"/>
    </location>
</feature>
<dbReference type="PROSITE" id="PS51084">
    <property type="entry name" value="HIT_2"/>
    <property type="match status" value="1"/>
</dbReference>
<reference evidence="18" key="1">
    <citation type="submission" date="2025-08" db="UniProtKB">
        <authorList>
            <consortium name="RefSeq"/>
        </authorList>
    </citation>
    <scope>IDENTIFICATION</scope>
    <source>
        <strain evidence="18">Airmid</strain>
    </source>
</reference>
<dbReference type="AlphaFoldDB" id="A0A6P6Y0Q9"/>
<organism evidence="17 18">
    <name type="scientific">Dermatophagoides pteronyssinus</name>
    <name type="common">European house dust mite</name>
    <dbReference type="NCBI Taxonomy" id="6956"/>
    <lineage>
        <taxon>Eukaryota</taxon>
        <taxon>Metazoa</taxon>
        <taxon>Ecdysozoa</taxon>
        <taxon>Arthropoda</taxon>
        <taxon>Chelicerata</taxon>
        <taxon>Arachnida</taxon>
        <taxon>Acari</taxon>
        <taxon>Acariformes</taxon>
        <taxon>Sarcoptiformes</taxon>
        <taxon>Astigmata</taxon>
        <taxon>Psoroptidia</taxon>
        <taxon>Analgoidea</taxon>
        <taxon>Pyroglyphidae</taxon>
        <taxon>Dermatophagoidinae</taxon>
        <taxon>Dermatophagoides</taxon>
    </lineage>
</organism>
<evidence type="ECO:0000256" key="10">
    <source>
        <dbReference type="ARBA" id="ARBA00069577"/>
    </source>
</evidence>
<feature type="binding site" evidence="12">
    <location>
        <position position="370"/>
    </location>
    <ligand>
        <name>substrate</name>
    </ligand>
</feature>
<dbReference type="Gene3D" id="3.60.110.10">
    <property type="entry name" value="Carbon-nitrogen hydrolase"/>
    <property type="match status" value="1"/>
</dbReference>
<comment type="function">
    <text evidence="8">Cleaves A-5'-PPP-5'A to yield AMP and ADP.</text>
</comment>
<dbReference type="OMA" id="GWHNKKR"/>
<accession>A0A6P6Y0Q9</accession>
<evidence type="ECO:0000256" key="1">
    <source>
        <dbReference type="ARBA" id="ARBA00001936"/>
    </source>
</evidence>
<dbReference type="GO" id="GO:0000166">
    <property type="term" value="F:nucleotide binding"/>
    <property type="evidence" value="ECO:0007669"/>
    <property type="project" value="UniProtKB-KW"/>
</dbReference>
<comment type="similarity">
    <text evidence="9">In the N-terminal section; belongs to the UPF0012 family.</text>
</comment>
<dbReference type="FunFam" id="3.60.110.10:FF:000005">
    <property type="entry name" value="nitrilase homolog 1 isoform X1"/>
    <property type="match status" value="1"/>
</dbReference>
<feature type="short sequence motif" description="Histidine triad motif" evidence="14">
    <location>
        <begin position="438"/>
        <end position="442"/>
    </location>
</feature>
<feature type="binding site" evidence="12">
    <location>
        <position position="442"/>
    </location>
    <ligand>
        <name>substrate</name>
    </ligand>
</feature>
<dbReference type="InterPro" id="IPR003010">
    <property type="entry name" value="C-N_Hydrolase"/>
</dbReference>
<dbReference type="InParanoid" id="A0A6P6Y0Q9"/>
<comment type="subunit">
    <text evidence="2">Homotetramer.</text>
</comment>
<evidence type="ECO:0000313" key="18">
    <source>
        <dbReference type="RefSeq" id="XP_027198686.1"/>
    </source>
</evidence>
<dbReference type="RefSeq" id="XP_027198686.1">
    <property type="nucleotide sequence ID" value="XM_027342885.1"/>
</dbReference>
<keyword evidence="17" id="KW-1185">Reference proteome</keyword>
<evidence type="ECO:0000256" key="7">
    <source>
        <dbReference type="ARBA" id="ARBA00047780"/>
    </source>
</evidence>
<evidence type="ECO:0000259" key="15">
    <source>
        <dbReference type="PROSITE" id="PS50263"/>
    </source>
</evidence>
<comment type="cofactor">
    <cofactor evidence="1">
        <name>Mn(2+)</name>
        <dbReference type="ChEBI" id="CHEBI:29035"/>
    </cofactor>
</comment>
<feature type="site" description="Important for induction of apoptosis" evidence="13">
    <location>
        <position position="459"/>
    </location>
</feature>
<sequence length="493" mass="56434">MFVGSYFTNYRFNRKILQLSSSLVKQRNHFSMDSNNNKKTKIAVIQLTSKQNKDENYQIAEKLIKSARDDGARMAFLPECFDMICPSKKLTMENGEPINGPTVQRYQNLAKNLNIWLSLGGLHEKVVPESDDDKRLFNAHIIVDQDGQIVSIYRKVHLFNLDIPGTRLVESEFSRPGNAVIKPPQTPCGRLGMGICYDVRFPEFAISLAKSGADILSYPSSFTIPTGKAHWEILLRSRAIETQCYVVAAAQVGAHNEKRKSYGHAMIIDPWGKILTEINDEKPGYAVAEIDFDYLKEIRQRLPVWSDRKPELYGYIRPTYSESMNDLVTKSEQQQQQSHLDLEDFRFGPDAIVKTYQIFAKTFYSIAFINHRPVLPGHVLVSPLRPDSKRLSELNNDELFDLFRLVQKVQKAIELIYNAEASTVAIQDGKDAGQSVQHLHVHVIPRKQTDFGGNIDQIYQHLQQHDKQDNPLNLCLLTNDEMKKQCNILRNYF</sequence>